<evidence type="ECO:0000256" key="2">
    <source>
        <dbReference type="ARBA" id="ARBA00022692"/>
    </source>
</evidence>
<gene>
    <name evidence="10" type="primary">SOPV-ELK-013</name>
</gene>
<keyword evidence="5 9" id="KW-1133">Transmembrane helix</keyword>
<organism evidence="10">
    <name type="scientific">Sea otter poxvirus</name>
    <dbReference type="NCBI Taxonomy" id="1416741"/>
    <lineage>
        <taxon>Viruses</taxon>
        <taxon>Varidnaviria</taxon>
        <taxon>Bamfordvirae</taxon>
        <taxon>Nucleocytoviricota</taxon>
        <taxon>Pokkesviricetes</taxon>
        <taxon>Chitovirales</taxon>
        <taxon>Poxviridae</taxon>
        <taxon>Chordopoxvirinae</taxon>
        <taxon>Mustelpoxvirus</taxon>
        <taxon>Mustelpoxvirus seaotterpox</taxon>
        <taxon>Sea otterpox virus</taxon>
    </lineage>
</organism>
<dbReference type="KEGG" id="vg:36841010"/>
<evidence type="ECO:0000256" key="7">
    <source>
        <dbReference type="ARBA" id="ARBA00023157"/>
    </source>
</evidence>
<proteinExistence type="predicted"/>
<evidence type="ECO:0000256" key="9">
    <source>
        <dbReference type="SAM" id="Phobius"/>
    </source>
</evidence>
<keyword evidence="2 9" id="KW-0812">Transmembrane</keyword>
<reference evidence="10" key="1">
    <citation type="submission" date="2018-05" db="EMBL/GenBank/DDBJ databases">
        <title>Complete Genome Sequence of a Novel Sea Otter Poxvirus.</title>
        <authorList>
            <person name="Jacob J.M."/>
            <person name="Subramaniam K."/>
            <person name="Tu S.-L."/>
            <person name="Nielsen O."/>
            <person name="Tuomi P.A."/>
            <person name="Upton C."/>
            <person name="Waltzek T.B."/>
        </authorList>
    </citation>
    <scope>NUCLEOTIDE SEQUENCE [LARGE SCALE GENOMIC DNA]</scope>
    <source>
        <strain evidence="10">ELK</strain>
    </source>
</reference>
<dbReference type="EMBL" id="MH427217">
    <property type="protein sequence ID" value="AWU47058.1"/>
    <property type="molecule type" value="Genomic_DNA"/>
</dbReference>
<sequence length="211" mass="23711">MATTKYIDTLYDLFVNRYMELLSHNTEPANITCAIHIGQVIGTLKGCSLRLINRCNNNTELSFSLMIQALLETIRKLPIHEQERIANEIGIDLHTTSRVSELEQRCSTTVEVSEIIDVQNLNVGSCIAPDGHRVLIQFINTGSAVANCGLNTILQSLTNKYIHIPINNKLSLGTPWIIILSFLLICLMIISICSLKRRIKLAYKYNTILKV</sequence>
<evidence type="ECO:0000256" key="4">
    <source>
        <dbReference type="ARBA" id="ARBA00022921"/>
    </source>
</evidence>
<feature type="transmembrane region" description="Helical" evidence="9">
    <location>
        <begin position="176"/>
        <end position="195"/>
    </location>
</feature>
<dbReference type="GeneID" id="36841010"/>
<evidence type="ECO:0000313" key="11">
    <source>
        <dbReference type="Proteomes" id="UP000249273"/>
    </source>
</evidence>
<dbReference type="Proteomes" id="UP000249273">
    <property type="component" value="Segment"/>
</dbReference>
<dbReference type="GO" id="GO:0019031">
    <property type="term" value="C:viral envelope"/>
    <property type="evidence" value="ECO:0007669"/>
    <property type="project" value="UniProtKB-KW"/>
</dbReference>
<dbReference type="GO" id="GO:0055036">
    <property type="term" value="C:virion membrane"/>
    <property type="evidence" value="ECO:0007669"/>
    <property type="project" value="UniProtKB-SubCell"/>
</dbReference>
<keyword evidence="3" id="KW-0946">Virion</keyword>
<dbReference type="InterPro" id="IPR003472">
    <property type="entry name" value="Virion_mem_poxvirus_L1"/>
</dbReference>
<dbReference type="RefSeq" id="YP_009480551.1">
    <property type="nucleotide sequence ID" value="NC_037656.1"/>
</dbReference>
<dbReference type="OrthoDB" id="8274at10239"/>
<evidence type="ECO:0000256" key="5">
    <source>
        <dbReference type="ARBA" id="ARBA00022989"/>
    </source>
</evidence>
<dbReference type="Pfam" id="PF02442">
    <property type="entry name" value="L1R_F9L"/>
    <property type="match status" value="1"/>
</dbReference>
<accession>A0A2U9QHH7</accession>
<protein>
    <submittedName>
        <fullName evidence="10">S-S bond formation pathway protein</fullName>
    </submittedName>
</protein>
<keyword evidence="4" id="KW-0426">Late protein</keyword>
<evidence type="ECO:0000313" key="10">
    <source>
        <dbReference type="EMBL" id="AWU47058.1"/>
    </source>
</evidence>
<evidence type="ECO:0000256" key="8">
    <source>
        <dbReference type="ARBA" id="ARBA00034668"/>
    </source>
</evidence>
<name>A0A2U9QHH7_9POXV</name>
<comment type="function">
    <text evidence="8">Component of the entry fusion complex (EFC), which consists of 11 proteins. During cell infection, this complex mediates entry of the virion core into the host cytoplasm by a two-step mechanism consisting of lipid mixing of the viral and cellular membranes and subsequent pore formation.</text>
</comment>
<evidence type="ECO:0000256" key="1">
    <source>
        <dbReference type="ARBA" id="ARBA00004381"/>
    </source>
</evidence>
<keyword evidence="11" id="KW-1185">Reference proteome</keyword>
<evidence type="ECO:0000256" key="3">
    <source>
        <dbReference type="ARBA" id="ARBA00022879"/>
    </source>
</evidence>
<comment type="subcellular location">
    <subcellularLocation>
        <location evidence="1">Virion membrane</location>
        <topology evidence="1">Single-pass membrane protein</topology>
    </subcellularLocation>
</comment>
<keyword evidence="3" id="KW-0261">Viral envelope protein</keyword>
<keyword evidence="6 9" id="KW-0472">Membrane</keyword>
<evidence type="ECO:0000256" key="6">
    <source>
        <dbReference type="ARBA" id="ARBA00023136"/>
    </source>
</evidence>
<keyword evidence="7" id="KW-1015">Disulfide bond</keyword>